<reference evidence="2 3" key="1">
    <citation type="journal article" date="2019" name="Nat. Ecol. Evol.">
        <title>Megaphylogeny resolves global patterns of mushroom evolution.</title>
        <authorList>
            <person name="Varga T."/>
            <person name="Krizsan K."/>
            <person name="Foldi C."/>
            <person name="Dima B."/>
            <person name="Sanchez-Garcia M."/>
            <person name="Sanchez-Ramirez S."/>
            <person name="Szollosi G.J."/>
            <person name="Szarkandi J.G."/>
            <person name="Papp V."/>
            <person name="Albert L."/>
            <person name="Andreopoulos W."/>
            <person name="Angelini C."/>
            <person name="Antonin V."/>
            <person name="Barry K.W."/>
            <person name="Bougher N.L."/>
            <person name="Buchanan P."/>
            <person name="Buyck B."/>
            <person name="Bense V."/>
            <person name="Catcheside P."/>
            <person name="Chovatia M."/>
            <person name="Cooper J."/>
            <person name="Damon W."/>
            <person name="Desjardin D."/>
            <person name="Finy P."/>
            <person name="Geml J."/>
            <person name="Haridas S."/>
            <person name="Hughes K."/>
            <person name="Justo A."/>
            <person name="Karasinski D."/>
            <person name="Kautmanova I."/>
            <person name="Kiss B."/>
            <person name="Kocsube S."/>
            <person name="Kotiranta H."/>
            <person name="LaButti K.M."/>
            <person name="Lechner B.E."/>
            <person name="Liimatainen K."/>
            <person name="Lipzen A."/>
            <person name="Lukacs Z."/>
            <person name="Mihaltcheva S."/>
            <person name="Morgado L.N."/>
            <person name="Niskanen T."/>
            <person name="Noordeloos M.E."/>
            <person name="Ohm R.A."/>
            <person name="Ortiz-Santana B."/>
            <person name="Ovrebo C."/>
            <person name="Racz N."/>
            <person name="Riley R."/>
            <person name="Savchenko A."/>
            <person name="Shiryaev A."/>
            <person name="Soop K."/>
            <person name="Spirin V."/>
            <person name="Szebenyi C."/>
            <person name="Tomsovsky M."/>
            <person name="Tulloss R.E."/>
            <person name="Uehling J."/>
            <person name="Grigoriev I.V."/>
            <person name="Vagvolgyi C."/>
            <person name="Papp T."/>
            <person name="Martin F.M."/>
            <person name="Miettinen O."/>
            <person name="Hibbett D.S."/>
            <person name="Nagy L.G."/>
        </authorList>
    </citation>
    <scope>NUCLEOTIDE SEQUENCE [LARGE SCALE GENOMIC DNA]</scope>
    <source>
        <strain evidence="2 3">CBS 309.79</strain>
    </source>
</reference>
<evidence type="ECO:0000313" key="3">
    <source>
        <dbReference type="Proteomes" id="UP000305067"/>
    </source>
</evidence>
<name>A0A5C3QIF2_9AGAR</name>
<dbReference type="AlphaFoldDB" id="A0A5C3QIF2"/>
<keyword evidence="3" id="KW-1185">Reference proteome</keyword>
<dbReference type="STRING" id="1884261.A0A5C3QIF2"/>
<protein>
    <recommendedName>
        <fullName evidence="1">HNH nuclease domain-containing protein</fullName>
    </recommendedName>
</protein>
<gene>
    <name evidence="2" type="ORF">BDV98DRAFT_99421</name>
</gene>
<evidence type="ECO:0000313" key="2">
    <source>
        <dbReference type="EMBL" id="TFL00910.1"/>
    </source>
</evidence>
<sequence length="146" mass="16466">MGRWVLDDASEAEQGPTKMNSVQNGLLLRVDVHILWDDYLLGVNVDNDKAIVCFGPQTGFDGRKFYINPSTPLEHRPLSELLRRHFEQCVLANLKGTGVRDDFWDDEDVHDLSEPGWQVSLGGHSRLELELATRLGSHDRIGESGR</sequence>
<accession>A0A5C3QIF2</accession>
<dbReference type="Proteomes" id="UP000305067">
    <property type="component" value="Unassembled WGS sequence"/>
</dbReference>
<feature type="domain" description="HNH nuclease" evidence="1">
    <location>
        <begin position="9"/>
        <end position="44"/>
    </location>
</feature>
<dbReference type="Pfam" id="PF13391">
    <property type="entry name" value="HNH_2"/>
    <property type="match status" value="1"/>
</dbReference>
<evidence type="ECO:0000259" key="1">
    <source>
        <dbReference type="Pfam" id="PF13391"/>
    </source>
</evidence>
<proteinExistence type="predicted"/>
<dbReference type="OrthoDB" id="2142759at2759"/>
<organism evidence="2 3">
    <name type="scientific">Pterulicium gracile</name>
    <dbReference type="NCBI Taxonomy" id="1884261"/>
    <lineage>
        <taxon>Eukaryota</taxon>
        <taxon>Fungi</taxon>
        <taxon>Dikarya</taxon>
        <taxon>Basidiomycota</taxon>
        <taxon>Agaricomycotina</taxon>
        <taxon>Agaricomycetes</taxon>
        <taxon>Agaricomycetidae</taxon>
        <taxon>Agaricales</taxon>
        <taxon>Pleurotineae</taxon>
        <taxon>Pterulaceae</taxon>
        <taxon>Pterulicium</taxon>
    </lineage>
</organism>
<dbReference type="EMBL" id="ML178827">
    <property type="protein sequence ID" value="TFL00910.1"/>
    <property type="molecule type" value="Genomic_DNA"/>
</dbReference>
<dbReference type="InterPro" id="IPR003615">
    <property type="entry name" value="HNH_nuc"/>
</dbReference>